<keyword evidence="3" id="KW-0436">Ligase</keyword>
<evidence type="ECO:0000313" key="4">
    <source>
        <dbReference type="Proteomes" id="UP001290861"/>
    </source>
</evidence>
<dbReference type="RefSeq" id="WP_322608948.1">
    <property type="nucleotide sequence ID" value="NZ_JARVCO010000010.1"/>
</dbReference>
<dbReference type="InterPro" id="IPR045864">
    <property type="entry name" value="aa-tRNA-synth_II/BPL/LPL"/>
</dbReference>
<name>A0ABU5MYB2_9BACT</name>
<comment type="caution">
    <text evidence="3">The sequence shown here is derived from an EMBL/GenBank/DDBJ whole genome shotgun (WGS) entry which is preliminary data.</text>
</comment>
<reference evidence="3 4" key="1">
    <citation type="journal article" date="2024" name="Appl. Environ. Microbiol.">
        <title>Pontiella agarivorans sp. nov., a novel marine anaerobic bacterium capable of degrading macroalgal polysaccharides and fixing nitrogen.</title>
        <authorList>
            <person name="Liu N."/>
            <person name="Kivenson V."/>
            <person name="Peng X."/>
            <person name="Cui Z."/>
            <person name="Lankiewicz T.S."/>
            <person name="Gosselin K.M."/>
            <person name="English C.J."/>
            <person name="Blair E.M."/>
            <person name="O'Malley M.A."/>
            <person name="Valentine D.L."/>
        </authorList>
    </citation>
    <scope>NUCLEOTIDE SEQUENCE [LARGE SCALE GENOMIC DNA]</scope>
    <source>
        <strain evidence="3 4">NLcol2</strain>
    </source>
</reference>
<gene>
    <name evidence="3" type="ORF">P9H32_11050</name>
</gene>
<protein>
    <submittedName>
        <fullName evidence="3">Biotin/lipoate A/B protein ligase family protein</fullName>
    </submittedName>
</protein>
<dbReference type="InterPro" id="IPR004143">
    <property type="entry name" value="BPL_LPL_catalytic"/>
</dbReference>
<organism evidence="3 4">
    <name type="scientific">Pontiella agarivorans</name>
    <dbReference type="NCBI Taxonomy" id="3038953"/>
    <lineage>
        <taxon>Bacteria</taxon>
        <taxon>Pseudomonadati</taxon>
        <taxon>Kiritimatiellota</taxon>
        <taxon>Kiritimatiellia</taxon>
        <taxon>Kiritimatiellales</taxon>
        <taxon>Pontiellaceae</taxon>
        <taxon>Pontiella</taxon>
    </lineage>
</organism>
<feature type="domain" description="BPL/LPL catalytic" evidence="2">
    <location>
        <begin position="26"/>
        <end position="204"/>
    </location>
</feature>
<keyword evidence="4" id="KW-1185">Reference proteome</keyword>
<dbReference type="PANTHER" id="PTHR12561">
    <property type="entry name" value="LIPOATE-PROTEIN LIGASE"/>
    <property type="match status" value="1"/>
</dbReference>
<dbReference type="InterPro" id="IPR004562">
    <property type="entry name" value="LipoylTrfase_LipoateP_Ligase"/>
</dbReference>
<evidence type="ECO:0000313" key="3">
    <source>
        <dbReference type="EMBL" id="MDZ8119160.1"/>
    </source>
</evidence>
<evidence type="ECO:0000259" key="2">
    <source>
        <dbReference type="PROSITE" id="PS51733"/>
    </source>
</evidence>
<dbReference type="CDD" id="cd16443">
    <property type="entry name" value="LplA"/>
    <property type="match status" value="1"/>
</dbReference>
<sequence length="273" mass="30939">MLIFESQSLDVHRNLAMEEYLMDRVQNCGPILYLWRSACAVVMGKNQNPWQECRLDLMAKESVPLARRISGGGTVYHDAGNLNYCIITGREEYVENAAYQLVFQTLEKFGIRAEKTGKSNLSVDGVKFSGNAFAFRKGRVMHHGTLLLKTDLERLNRYLGSMLKGIETHAIASEPAKVMNLGIERQLLAEALKKEFRKNYADGREFQWLEADFDAAVLQEIEARQFSDDWKFGATPAFTLERNGLLYRIRKGEVQNGEFAGKMFASVANSFVC</sequence>
<dbReference type="Gene3D" id="3.30.930.10">
    <property type="entry name" value="Bira Bifunctional Protein, Domain 2"/>
    <property type="match status" value="1"/>
</dbReference>
<proteinExistence type="predicted"/>
<comment type="pathway">
    <text evidence="1">Protein modification; protein lipoylation via exogenous pathway; protein N(6)-(lipoyl)lysine from lipoate: step 2/2.</text>
</comment>
<dbReference type="GO" id="GO:0016874">
    <property type="term" value="F:ligase activity"/>
    <property type="evidence" value="ECO:0007669"/>
    <property type="project" value="UniProtKB-KW"/>
</dbReference>
<accession>A0ABU5MYB2</accession>
<dbReference type="PANTHER" id="PTHR12561:SF3">
    <property type="entry name" value="LIPOYLTRANSFERASE 1, MITOCHONDRIAL"/>
    <property type="match status" value="1"/>
</dbReference>
<evidence type="ECO:0000256" key="1">
    <source>
        <dbReference type="ARBA" id="ARBA00005085"/>
    </source>
</evidence>
<dbReference type="Pfam" id="PF21948">
    <property type="entry name" value="LplA-B_cat"/>
    <property type="match status" value="1"/>
</dbReference>
<dbReference type="SUPFAM" id="SSF55681">
    <property type="entry name" value="Class II aaRS and biotin synthetases"/>
    <property type="match status" value="1"/>
</dbReference>
<dbReference type="EMBL" id="JARVCO010000010">
    <property type="protein sequence ID" value="MDZ8119160.1"/>
    <property type="molecule type" value="Genomic_DNA"/>
</dbReference>
<dbReference type="Proteomes" id="UP001290861">
    <property type="component" value="Unassembled WGS sequence"/>
</dbReference>
<dbReference type="PROSITE" id="PS51733">
    <property type="entry name" value="BPL_LPL_CATALYTIC"/>
    <property type="match status" value="1"/>
</dbReference>